<evidence type="ECO:0000256" key="8">
    <source>
        <dbReference type="ARBA" id="ARBA00022806"/>
    </source>
</evidence>
<dbReference type="InterPro" id="IPR044066">
    <property type="entry name" value="TRIAD_supradom"/>
</dbReference>
<dbReference type="SUPFAM" id="SSF54928">
    <property type="entry name" value="RNA-binding domain, RBD"/>
    <property type="match status" value="1"/>
</dbReference>
<dbReference type="PROSITE" id="PS00690">
    <property type="entry name" value="DEAH_ATP_HELICASE"/>
    <property type="match status" value="1"/>
</dbReference>
<keyword evidence="8" id="KW-0347">Helicase</keyword>
<dbReference type="PROSITE" id="PS51873">
    <property type="entry name" value="TRIAD"/>
    <property type="match status" value="1"/>
</dbReference>
<feature type="domain" description="RRM" evidence="13">
    <location>
        <begin position="910"/>
        <end position="1017"/>
    </location>
</feature>
<evidence type="ECO:0000256" key="10">
    <source>
        <dbReference type="ARBA" id="ARBA00022840"/>
    </source>
</evidence>
<keyword evidence="10" id="KW-0067">ATP-binding</keyword>
<keyword evidence="3" id="KW-0677">Repeat</keyword>
<keyword evidence="12" id="KW-0694">RNA-binding</keyword>
<evidence type="ECO:0000256" key="5">
    <source>
        <dbReference type="ARBA" id="ARBA00022771"/>
    </source>
</evidence>
<feature type="domain" description="Helicase ATP-binding" evidence="14">
    <location>
        <begin position="29"/>
        <end position="193"/>
    </location>
</feature>
<dbReference type="SUPFAM" id="SSF52540">
    <property type="entry name" value="P-loop containing nucleoside triphosphate hydrolases"/>
    <property type="match status" value="1"/>
</dbReference>
<dbReference type="GO" id="GO:0008270">
    <property type="term" value="F:zinc ion binding"/>
    <property type="evidence" value="ECO:0007669"/>
    <property type="project" value="UniProtKB-KW"/>
</dbReference>
<sequence length="1442" mass="162469">MKKLREAIEREYRRTEAVLPMYEKKNEIVQLITENQVCVILGETGSGKSTQMTQYLYEAGFAEKGLIVCTQPRKVAATSLASHVAREIGSTVGKVVGCRVGGNVQASKEVTGIVYVTNHILLNECLKDPKLSKYSCIIIDEAHERSLYSDLLLGMIKKSLIQRPELRVVITSATIDPAIFVAYFDQCPVLKVSGRMFPVDVIWKDGPSSNVENYLQEAVKTAREIHNKEDPGDILVFLTSPEETERACEMLTKVERDANLVCLPLHGKLLQEEQKKVFEEAGDKRKVVFATNCAETSITIPGIKYIVDTGMVKEMKFEPKRNKSSLEVTTINKSSAEQRKGRAGRTQAGKCFRLYSQEEYEAMEDQSKPEILRVHLGQAVLKLMELGIEDVRDFDFVESPPFDSITLALELLNSLGAITNGRLTQLGGKIARVPLEPRLAKVLFDGIDKGVGADALALVAIATAGGSVFFCMGSGEEKQAADCRKFCFCLNGGDLLTLLEVYRQYLKQPKDLPKRNKWAVANSFNAKSLRMTDETIKELKLTLKHELGVTILDTLQQDENTDVKLQKILLSCYATNLCVFTGHEKTGYRVLSSNQCVQVHPSSALKYLGATPQFIVFDQLLKTSRDFVVNVTTVEETWLREMISTGALKYDLENLLSTVLTEMVVPCSTELMKLTFEGYRGGNLNQIERKIAKSCDDSLVVLEEDRVRGQIKVFVPPKYTAKALSMMESILEESRKILRSEEREEPLKEESLGNRIVWGQGGEIYEVLMPDMYRTVTVDEIEDGNAVAVLDHLKTFGDVVRHSFKEQNGKMGIFVTFKRSKDAINAVKSSSNSSLETDVKVKPGFMMSSSIQRSVSPFKAKAKWIRRRGKGTASVEFHNCQDFNRTLGRIPSLMIKSEVIIFQTDKVREHQIFLKGLHPDTSEEDVRSAIEERLPVVKVKKVYISRTSEFETPARTIYAQRASLQERLSVLATEGQFSIDLKKPSPKDFEGYAYLSFQDPEEGQAAIRALNGTHVPGIGVVTLHPNHATVLLCDRNVYAAIRGEFEETIDTLDVTFNTRLNVKVKDQPKHKRVAIEIQSNCTEHFICASTALTKIVNGDEIDCKISKNLEILLTNSAKDVLQTIERDCRTVINQDWKNEVVRIYGPKINRESAKQAINKFLDDSIAGNSHSWQIYLRGPNKPRGLLKALFIRFGANLQGLRDINGVQKIHVEFRNHVLIIESSDEAEKLINSYVEECCKNPPQELFPVQQDHETQLICGICLCDLDTKAGVYRLACCGHAYDKSCVIQQLKSPEFPLKCVIEQCGEPLVWKDLRNLLNDRERKRLALTALGEYVKKNPEIVKYCPTAGCDMVYCVSTDERPFTCDACLAQTCTSCHVQWHSGLTCAEFKSEERLLEWMMKDPRNSKKCPKCKTWIEKNQGCNHKEYMCWLCLQVFPTNVYDY</sequence>
<dbReference type="Gene3D" id="3.40.50.300">
    <property type="entry name" value="P-loop containing nucleotide triphosphate hydrolases"/>
    <property type="match status" value="2"/>
</dbReference>
<dbReference type="InterPro" id="IPR012677">
    <property type="entry name" value="Nucleotide-bd_a/b_plait_sf"/>
</dbReference>
<dbReference type="Pfam" id="PF00271">
    <property type="entry name" value="Helicase_C"/>
    <property type="match status" value="1"/>
</dbReference>
<dbReference type="CDD" id="cd20335">
    <property type="entry name" value="BRcat_RBR"/>
    <property type="match status" value="1"/>
</dbReference>
<evidence type="ECO:0000256" key="6">
    <source>
        <dbReference type="ARBA" id="ARBA00022786"/>
    </source>
</evidence>
<dbReference type="CDD" id="cd17917">
    <property type="entry name" value="DEXHc_RHA-like"/>
    <property type="match status" value="1"/>
</dbReference>
<dbReference type="GO" id="GO:0003723">
    <property type="term" value="F:RNA binding"/>
    <property type="evidence" value="ECO:0007669"/>
    <property type="project" value="UniProtKB-UniRule"/>
</dbReference>
<dbReference type="Proteomes" id="UP001159428">
    <property type="component" value="Unassembled WGS sequence"/>
</dbReference>
<dbReference type="InterPro" id="IPR002464">
    <property type="entry name" value="DNA/RNA_helicase_DEAH_CS"/>
</dbReference>
<dbReference type="SMART" id="SM00360">
    <property type="entry name" value="RRM"/>
    <property type="match status" value="1"/>
</dbReference>
<feature type="domain" description="RING-type" evidence="16">
    <location>
        <begin position="1254"/>
        <end position="1442"/>
    </location>
</feature>
<keyword evidence="18" id="KW-1185">Reference proteome</keyword>
<evidence type="ECO:0008006" key="19">
    <source>
        <dbReference type="Google" id="ProtNLM"/>
    </source>
</evidence>
<evidence type="ECO:0000256" key="4">
    <source>
        <dbReference type="ARBA" id="ARBA00022741"/>
    </source>
</evidence>
<evidence type="ECO:0000259" key="13">
    <source>
        <dbReference type="PROSITE" id="PS50102"/>
    </source>
</evidence>
<gene>
    <name evidence="17" type="ORF">PMEA_00000466</name>
</gene>
<keyword evidence="4" id="KW-0547">Nucleotide-binding</keyword>
<dbReference type="GO" id="GO:0005524">
    <property type="term" value="F:ATP binding"/>
    <property type="evidence" value="ECO:0007669"/>
    <property type="project" value="UniProtKB-KW"/>
</dbReference>
<protein>
    <recommendedName>
        <fullName evidence="19">RNA helicase</fullName>
    </recommendedName>
</protein>
<evidence type="ECO:0000256" key="1">
    <source>
        <dbReference type="ARBA" id="ARBA00022679"/>
    </source>
</evidence>
<dbReference type="CDD" id="cd18791">
    <property type="entry name" value="SF2_C_RHA"/>
    <property type="match status" value="1"/>
</dbReference>
<accession>A0AAU9VJN6</accession>
<dbReference type="InterPro" id="IPR027417">
    <property type="entry name" value="P-loop_NTPase"/>
</dbReference>
<dbReference type="InterPro" id="IPR035979">
    <property type="entry name" value="RBD_domain_sf"/>
</dbReference>
<evidence type="ECO:0000256" key="7">
    <source>
        <dbReference type="ARBA" id="ARBA00022801"/>
    </source>
</evidence>
<organism evidence="17 18">
    <name type="scientific">Pocillopora meandrina</name>
    <dbReference type="NCBI Taxonomy" id="46732"/>
    <lineage>
        <taxon>Eukaryota</taxon>
        <taxon>Metazoa</taxon>
        <taxon>Cnidaria</taxon>
        <taxon>Anthozoa</taxon>
        <taxon>Hexacorallia</taxon>
        <taxon>Scleractinia</taxon>
        <taxon>Astrocoeniina</taxon>
        <taxon>Pocilloporidae</taxon>
        <taxon>Pocillopora</taxon>
    </lineage>
</organism>
<evidence type="ECO:0000256" key="2">
    <source>
        <dbReference type="ARBA" id="ARBA00022723"/>
    </source>
</evidence>
<dbReference type="InterPro" id="IPR001650">
    <property type="entry name" value="Helicase_C-like"/>
</dbReference>
<evidence type="ECO:0000313" key="17">
    <source>
        <dbReference type="EMBL" id="CAH3031693.1"/>
    </source>
</evidence>
<dbReference type="EMBL" id="CALNXJ010000001">
    <property type="protein sequence ID" value="CAH3031693.1"/>
    <property type="molecule type" value="Genomic_DNA"/>
</dbReference>
<evidence type="ECO:0000259" key="14">
    <source>
        <dbReference type="PROSITE" id="PS51192"/>
    </source>
</evidence>
<evidence type="ECO:0000259" key="15">
    <source>
        <dbReference type="PROSITE" id="PS51194"/>
    </source>
</evidence>
<evidence type="ECO:0000256" key="11">
    <source>
        <dbReference type="ARBA" id="ARBA00038040"/>
    </source>
</evidence>
<dbReference type="GO" id="GO:0016787">
    <property type="term" value="F:hydrolase activity"/>
    <property type="evidence" value="ECO:0007669"/>
    <property type="project" value="UniProtKB-KW"/>
</dbReference>
<keyword evidence="7" id="KW-0378">Hydrolase</keyword>
<dbReference type="GO" id="GO:0016740">
    <property type="term" value="F:transferase activity"/>
    <property type="evidence" value="ECO:0007669"/>
    <property type="project" value="UniProtKB-KW"/>
</dbReference>
<evidence type="ECO:0000313" key="18">
    <source>
        <dbReference type="Proteomes" id="UP001159428"/>
    </source>
</evidence>
<dbReference type="InterPro" id="IPR007502">
    <property type="entry name" value="Helicase-assoc_dom"/>
</dbReference>
<dbReference type="SMART" id="SM00490">
    <property type="entry name" value="HELICc"/>
    <property type="match status" value="1"/>
</dbReference>
<name>A0AAU9VJN6_9CNID</name>
<feature type="domain" description="Helicase C-terminal" evidence="15">
    <location>
        <begin position="214"/>
        <end position="387"/>
    </location>
</feature>
<dbReference type="InterPro" id="IPR000504">
    <property type="entry name" value="RRM_dom"/>
</dbReference>
<dbReference type="Pfam" id="PF07717">
    <property type="entry name" value="OB_NTP_bind"/>
    <property type="match status" value="1"/>
</dbReference>
<dbReference type="Gene3D" id="3.30.70.330">
    <property type="match status" value="1"/>
</dbReference>
<evidence type="ECO:0000259" key="16">
    <source>
        <dbReference type="PROSITE" id="PS51873"/>
    </source>
</evidence>
<keyword evidence="2" id="KW-0479">Metal-binding</keyword>
<dbReference type="InterPro" id="IPR011709">
    <property type="entry name" value="DEAD-box_helicase_OB_fold"/>
</dbReference>
<dbReference type="PROSITE" id="PS51192">
    <property type="entry name" value="HELICASE_ATP_BIND_1"/>
    <property type="match status" value="1"/>
</dbReference>
<dbReference type="InterPro" id="IPR011545">
    <property type="entry name" value="DEAD/DEAH_box_helicase_dom"/>
</dbReference>
<dbReference type="SMART" id="SM00847">
    <property type="entry name" value="HA2"/>
    <property type="match status" value="1"/>
</dbReference>
<dbReference type="Gene3D" id="1.20.120.1750">
    <property type="match status" value="1"/>
</dbReference>
<dbReference type="Pfam" id="PF24471">
    <property type="entry name" value="KH_DEAH11"/>
    <property type="match status" value="1"/>
</dbReference>
<dbReference type="SMART" id="SM00647">
    <property type="entry name" value="IBR"/>
    <property type="match status" value="1"/>
</dbReference>
<dbReference type="Pfam" id="PF00270">
    <property type="entry name" value="DEAD"/>
    <property type="match status" value="1"/>
</dbReference>
<proteinExistence type="inferred from homology"/>
<dbReference type="InterPro" id="IPR014001">
    <property type="entry name" value="Helicase_ATP-bd"/>
</dbReference>
<evidence type="ECO:0000256" key="3">
    <source>
        <dbReference type="ARBA" id="ARBA00022737"/>
    </source>
</evidence>
<dbReference type="SMART" id="SM00487">
    <property type="entry name" value="DEXDc"/>
    <property type="match status" value="1"/>
</dbReference>
<dbReference type="Gene3D" id="1.20.120.1080">
    <property type="match status" value="1"/>
</dbReference>
<dbReference type="InterPro" id="IPR002867">
    <property type="entry name" value="IBR_dom"/>
</dbReference>
<dbReference type="Pfam" id="PF01485">
    <property type="entry name" value="IBR"/>
    <property type="match status" value="1"/>
</dbReference>
<comment type="caution">
    <text evidence="17">The sequence shown here is derived from an EMBL/GenBank/DDBJ whole genome shotgun (WGS) entry which is preliminary data.</text>
</comment>
<keyword evidence="1" id="KW-0808">Transferase</keyword>
<comment type="similarity">
    <text evidence="11">Belongs to the DEAD box helicase family. DEAH subfamily. PRP16 sub-subfamily.</text>
</comment>
<evidence type="ECO:0000256" key="12">
    <source>
        <dbReference type="PROSITE-ProRule" id="PRU00176"/>
    </source>
</evidence>
<dbReference type="GO" id="GO:0004386">
    <property type="term" value="F:helicase activity"/>
    <property type="evidence" value="ECO:0007669"/>
    <property type="project" value="UniProtKB-KW"/>
</dbReference>
<keyword evidence="9" id="KW-0862">Zinc</keyword>
<reference evidence="17 18" key="1">
    <citation type="submission" date="2022-05" db="EMBL/GenBank/DDBJ databases">
        <authorList>
            <consortium name="Genoscope - CEA"/>
            <person name="William W."/>
        </authorList>
    </citation>
    <scope>NUCLEOTIDE SEQUENCE [LARGE SCALE GENOMIC DNA]</scope>
</reference>
<keyword evidence="5" id="KW-0863">Zinc-finger</keyword>
<dbReference type="PROSITE" id="PS51194">
    <property type="entry name" value="HELICASE_CTER"/>
    <property type="match status" value="1"/>
</dbReference>
<dbReference type="PANTHER" id="PTHR18934:SF91">
    <property type="entry name" value="PRE-MRNA-SPLICING FACTOR ATP-DEPENDENT RNA HELICASE PRP16"/>
    <property type="match status" value="1"/>
</dbReference>
<dbReference type="PANTHER" id="PTHR18934">
    <property type="entry name" value="ATP-DEPENDENT RNA HELICASE"/>
    <property type="match status" value="1"/>
</dbReference>
<dbReference type="InterPro" id="IPR056245">
    <property type="entry name" value="KH_DEAH11/12"/>
</dbReference>
<dbReference type="SUPFAM" id="SSF57850">
    <property type="entry name" value="RING/U-box"/>
    <property type="match status" value="2"/>
</dbReference>
<keyword evidence="6" id="KW-0833">Ubl conjugation pathway</keyword>
<dbReference type="CDD" id="cd00590">
    <property type="entry name" value="RRM_SF"/>
    <property type="match status" value="1"/>
</dbReference>
<evidence type="ECO:0000256" key="9">
    <source>
        <dbReference type="ARBA" id="ARBA00022833"/>
    </source>
</evidence>
<dbReference type="PROSITE" id="PS50102">
    <property type="entry name" value="RRM"/>
    <property type="match status" value="1"/>
</dbReference>